<dbReference type="InterPro" id="IPR036291">
    <property type="entry name" value="NAD(P)-bd_dom_sf"/>
</dbReference>
<comment type="similarity">
    <text evidence="12">Belongs to the tetrahydrofolate dehydrogenase/cyclohydrolase family.</text>
</comment>
<dbReference type="OrthoDB" id="9803580at2"/>
<comment type="caution">
    <text evidence="12">Lacks conserved residue(s) required for the propagation of feature annotation.</text>
</comment>
<feature type="binding site" evidence="12">
    <location>
        <position position="234"/>
    </location>
    <ligand>
        <name>NADP(+)</name>
        <dbReference type="ChEBI" id="CHEBI:58349"/>
    </ligand>
</feature>
<dbReference type="PROSITE" id="PS00766">
    <property type="entry name" value="THF_DHG_CYH_1"/>
    <property type="match status" value="1"/>
</dbReference>
<gene>
    <name evidence="12 15" type="primary">folD</name>
    <name evidence="15" type="ORF">H9I45_01580</name>
</gene>
<evidence type="ECO:0000256" key="2">
    <source>
        <dbReference type="ARBA" id="ARBA00011738"/>
    </source>
</evidence>
<keyword evidence="8 12" id="KW-0560">Oxidoreductase</keyword>
<keyword evidence="9 12" id="KW-0368">Histidine biosynthesis</keyword>
<evidence type="ECO:0000256" key="7">
    <source>
        <dbReference type="ARBA" id="ARBA00022857"/>
    </source>
</evidence>
<dbReference type="EC" id="1.5.1.5" evidence="12"/>
<dbReference type="HAMAP" id="MF_01576">
    <property type="entry name" value="THF_DHG_CYH"/>
    <property type="match status" value="1"/>
</dbReference>
<evidence type="ECO:0000256" key="8">
    <source>
        <dbReference type="ARBA" id="ARBA00023002"/>
    </source>
</evidence>
<dbReference type="KEGG" id="phal:H9I45_01580"/>
<dbReference type="InterPro" id="IPR046346">
    <property type="entry name" value="Aminoacid_DH-like_N_sf"/>
</dbReference>
<dbReference type="PROSITE" id="PS00767">
    <property type="entry name" value="THF_DHG_CYH_2"/>
    <property type="match status" value="1"/>
</dbReference>
<proteinExistence type="inferred from homology"/>
<comment type="catalytic activity">
    <reaction evidence="12">
        <text>(6R)-5,10-methenyltetrahydrofolate + H2O = (6R)-10-formyltetrahydrofolate + H(+)</text>
        <dbReference type="Rhea" id="RHEA:23700"/>
        <dbReference type="ChEBI" id="CHEBI:15377"/>
        <dbReference type="ChEBI" id="CHEBI:15378"/>
        <dbReference type="ChEBI" id="CHEBI:57455"/>
        <dbReference type="ChEBI" id="CHEBI:195366"/>
        <dbReference type="EC" id="3.5.4.9"/>
    </reaction>
</comment>
<dbReference type="InterPro" id="IPR020867">
    <property type="entry name" value="THF_DH/CycHdrlase_CS"/>
</dbReference>
<dbReference type="InterPro" id="IPR020631">
    <property type="entry name" value="THF_DH/CycHdrlase_NAD-bd_dom"/>
</dbReference>
<sequence length="291" mass="31624">MTILDGKKTAADIKEELALEVAELRNKDKKVPHLAAVIVGSDGASLTYVNAKVKACERVGFESTLIRLPENTTEEDLLNEINILNVDTDIDGFIVQLPLPKHIDEQKILMAVDPDKDVDGFHPTNVGKMALNLPTFISATPFGILELLDRYNVETSGKHVVVLGRSHIVGSPMSILLSQKRKVGNATVTMCHSRTKNLKDITLQADIIVAAIGIPEFVKADMVKEDVTIIDVGITRMADSSKKNGFRLVGDVAFKEVSEKASFITPVPGGVGPMTIAMLLKNTLLACERRS</sequence>
<comment type="pathway">
    <text evidence="1 12">One-carbon metabolism; tetrahydrofolate interconversion.</text>
</comment>
<dbReference type="GO" id="GO:0005829">
    <property type="term" value="C:cytosol"/>
    <property type="evidence" value="ECO:0007669"/>
    <property type="project" value="TreeGrafter"/>
</dbReference>
<comment type="subunit">
    <text evidence="2 12">Homodimer.</text>
</comment>
<dbReference type="InterPro" id="IPR020630">
    <property type="entry name" value="THF_DH/CycHdrlase_cat_dom"/>
</dbReference>
<evidence type="ECO:0000259" key="13">
    <source>
        <dbReference type="Pfam" id="PF00763"/>
    </source>
</evidence>
<dbReference type="NCBIfam" id="NF010783">
    <property type="entry name" value="PRK14186.1"/>
    <property type="match status" value="1"/>
</dbReference>
<dbReference type="PRINTS" id="PR00085">
    <property type="entry name" value="THFDHDRGNASE"/>
</dbReference>
<protein>
    <recommendedName>
        <fullName evidence="12">Bifunctional protein FolD</fullName>
    </recommendedName>
    <domain>
        <recommendedName>
            <fullName evidence="12">Methylenetetrahydrofolate dehydrogenase</fullName>
            <ecNumber evidence="12">1.5.1.5</ecNumber>
        </recommendedName>
    </domain>
    <domain>
        <recommendedName>
            <fullName evidence="12">Methenyltetrahydrofolate cyclohydrolase</fullName>
            <ecNumber evidence="12">3.5.4.9</ecNumber>
        </recommendedName>
    </domain>
</protein>
<dbReference type="Gene3D" id="3.40.50.720">
    <property type="entry name" value="NAD(P)-binding Rossmann-like Domain"/>
    <property type="match status" value="1"/>
</dbReference>
<dbReference type="AlphaFoldDB" id="A0A7L8AGQ6"/>
<keyword evidence="11 12" id="KW-0511">Multifunctional enzyme</keyword>
<name>A0A7L8AGQ6_9FLAO</name>
<accession>A0A7L8AGQ6</accession>
<keyword evidence="7 12" id="KW-0521">NADP</keyword>
<dbReference type="Pfam" id="PF00763">
    <property type="entry name" value="THF_DHG_CYH"/>
    <property type="match status" value="1"/>
</dbReference>
<dbReference type="CDD" id="cd01080">
    <property type="entry name" value="NAD_bind_m-THF_DH_Cyclohyd"/>
    <property type="match status" value="1"/>
</dbReference>
<evidence type="ECO:0000256" key="5">
    <source>
        <dbReference type="ARBA" id="ARBA00022755"/>
    </source>
</evidence>
<dbReference type="Proteomes" id="UP000516764">
    <property type="component" value="Chromosome"/>
</dbReference>
<dbReference type="GO" id="GO:0004488">
    <property type="term" value="F:methylenetetrahydrofolate dehydrogenase (NADP+) activity"/>
    <property type="evidence" value="ECO:0007669"/>
    <property type="project" value="UniProtKB-UniRule"/>
</dbReference>
<keyword evidence="16" id="KW-1185">Reference proteome</keyword>
<evidence type="ECO:0000256" key="9">
    <source>
        <dbReference type="ARBA" id="ARBA00023102"/>
    </source>
</evidence>
<keyword evidence="6 12" id="KW-0378">Hydrolase</keyword>
<evidence type="ECO:0000256" key="10">
    <source>
        <dbReference type="ARBA" id="ARBA00023167"/>
    </source>
</evidence>
<evidence type="ECO:0000256" key="12">
    <source>
        <dbReference type="HAMAP-Rule" id="MF_01576"/>
    </source>
</evidence>
<dbReference type="UniPathway" id="UPA00193"/>
<evidence type="ECO:0000256" key="3">
    <source>
        <dbReference type="ARBA" id="ARBA00022563"/>
    </source>
</evidence>
<dbReference type="FunFam" id="3.40.50.10860:FF:000005">
    <property type="entry name" value="C-1-tetrahydrofolate synthase, cytoplasmic, putative"/>
    <property type="match status" value="1"/>
</dbReference>
<dbReference type="SUPFAM" id="SSF53223">
    <property type="entry name" value="Aminoacid dehydrogenase-like, N-terminal domain"/>
    <property type="match status" value="1"/>
</dbReference>
<dbReference type="FunFam" id="3.40.50.720:FF:000189">
    <property type="entry name" value="Bifunctional protein FolD"/>
    <property type="match status" value="1"/>
</dbReference>
<evidence type="ECO:0000313" key="15">
    <source>
        <dbReference type="EMBL" id="QOD61162.1"/>
    </source>
</evidence>
<dbReference type="GO" id="GO:0006164">
    <property type="term" value="P:purine nucleotide biosynthetic process"/>
    <property type="evidence" value="ECO:0007669"/>
    <property type="project" value="UniProtKB-KW"/>
</dbReference>
<dbReference type="Pfam" id="PF02882">
    <property type="entry name" value="THF_DHG_CYH_C"/>
    <property type="match status" value="1"/>
</dbReference>
<keyword evidence="10 12" id="KW-0486">Methionine biosynthesis</keyword>
<dbReference type="Gene3D" id="3.40.50.10860">
    <property type="entry name" value="Leucine Dehydrogenase, chain A, domain 1"/>
    <property type="match status" value="1"/>
</dbReference>
<evidence type="ECO:0000256" key="1">
    <source>
        <dbReference type="ARBA" id="ARBA00004777"/>
    </source>
</evidence>
<evidence type="ECO:0000256" key="6">
    <source>
        <dbReference type="ARBA" id="ARBA00022801"/>
    </source>
</evidence>
<dbReference type="GO" id="GO:0004477">
    <property type="term" value="F:methenyltetrahydrofolate cyclohydrolase activity"/>
    <property type="evidence" value="ECO:0007669"/>
    <property type="project" value="UniProtKB-UniRule"/>
</dbReference>
<evidence type="ECO:0000259" key="14">
    <source>
        <dbReference type="Pfam" id="PF02882"/>
    </source>
</evidence>
<dbReference type="GO" id="GO:0009086">
    <property type="term" value="P:methionine biosynthetic process"/>
    <property type="evidence" value="ECO:0007669"/>
    <property type="project" value="UniProtKB-KW"/>
</dbReference>
<organism evidence="15 16">
    <name type="scientific">Polaribacter haliotis</name>
    <dbReference type="NCBI Taxonomy" id="1888915"/>
    <lineage>
        <taxon>Bacteria</taxon>
        <taxon>Pseudomonadati</taxon>
        <taxon>Bacteroidota</taxon>
        <taxon>Flavobacteriia</taxon>
        <taxon>Flavobacteriales</taxon>
        <taxon>Flavobacteriaceae</taxon>
    </lineage>
</organism>
<comment type="function">
    <text evidence="12">Catalyzes the oxidation of 5,10-methylenetetrahydrofolate to 5,10-methenyltetrahydrofolate and then the hydrolysis of 5,10-methenyltetrahydrofolate to 10-formyltetrahydrofolate.</text>
</comment>
<dbReference type="PANTHER" id="PTHR48099:SF5">
    <property type="entry name" value="C-1-TETRAHYDROFOLATE SYNTHASE, CYTOPLASMIC"/>
    <property type="match status" value="1"/>
</dbReference>
<dbReference type="EC" id="3.5.4.9" evidence="12"/>
<dbReference type="SUPFAM" id="SSF51735">
    <property type="entry name" value="NAD(P)-binding Rossmann-fold domains"/>
    <property type="match status" value="1"/>
</dbReference>
<feature type="domain" description="Tetrahydrofolate dehydrogenase/cyclohydrolase NAD(P)-binding" evidence="14">
    <location>
        <begin position="138"/>
        <end position="290"/>
    </location>
</feature>
<feature type="binding site" evidence="12">
    <location>
        <begin position="164"/>
        <end position="166"/>
    </location>
    <ligand>
        <name>NADP(+)</name>
        <dbReference type="ChEBI" id="CHEBI:58349"/>
    </ligand>
</feature>
<reference evidence="15 16" key="1">
    <citation type="journal article" date="2016" name="Int. J. Syst. Evol. Microbiol.">
        <title>Polaribacter haliotis sp. nov., isolated from the gut of abalone Haliotis discus hannai.</title>
        <authorList>
            <person name="Kim Y.O."/>
            <person name="Park I.S."/>
            <person name="Park S."/>
            <person name="Nam B.H."/>
            <person name="Park J.M."/>
            <person name="Kim D.G."/>
            <person name="Yoon J.H."/>
        </authorList>
    </citation>
    <scope>NUCLEOTIDE SEQUENCE [LARGE SCALE GENOMIC DNA]</scope>
    <source>
        <strain evidence="15 16">KCTC 52418</strain>
    </source>
</reference>
<evidence type="ECO:0000256" key="4">
    <source>
        <dbReference type="ARBA" id="ARBA00022605"/>
    </source>
</evidence>
<keyword evidence="3 12" id="KW-0554">One-carbon metabolism</keyword>
<evidence type="ECO:0000313" key="16">
    <source>
        <dbReference type="Proteomes" id="UP000516764"/>
    </source>
</evidence>
<dbReference type="RefSeq" id="WP_088353684.1">
    <property type="nucleotide sequence ID" value="NZ_CP061813.1"/>
</dbReference>
<feature type="domain" description="Tetrahydrofolate dehydrogenase/cyclohydrolase catalytic" evidence="13">
    <location>
        <begin position="4"/>
        <end position="119"/>
    </location>
</feature>
<comment type="catalytic activity">
    <reaction evidence="12">
        <text>(6R)-5,10-methylene-5,6,7,8-tetrahydrofolate + NADP(+) = (6R)-5,10-methenyltetrahydrofolate + NADPH</text>
        <dbReference type="Rhea" id="RHEA:22812"/>
        <dbReference type="ChEBI" id="CHEBI:15636"/>
        <dbReference type="ChEBI" id="CHEBI:57455"/>
        <dbReference type="ChEBI" id="CHEBI:57783"/>
        <dbReference type="ChEBI" id="CHEBI:58349"/>
        <dbReference type="EC" id="1.5.1.5"/>
    </reaction>
</comment>
<dbReference type="GO" id="GO:0035999">
    <property type="term" value="P:tetrahydrofolate interconversion"/>
    <property type="evidence" value="ECO:0007669"/>
    <property type="project" value="UniProtKB-UniRule"/>
</dbReference>
<keyword evidence="4 12" id="KW-0028">Amino-acid biosynthesis</keyword>
<dbReference type="GO" id="GO:0000105">
    <property type="term" value="P:L-histidine biosynthetic process"/>
    <property type="evidence" value="ECO:0007669"/>
    <property type="project" value="UniProtKB-KW"/>
</dbReference>
<dbReference type="EMBL" id="CP061813">
    <property type="protein sequence ID" value="QOD61162.1"/>
    <property type="molecule type" value="Genomic_DNA"/>
</dbReference>
<evidence type="ECO:0000256" key="11">
    <source>
        <dbReference type="ARBA" id="ARBA00023268"/>
    </source>
</evidence>
<dbReference type="PANTHER" id="PTHR48099">
    <property type="entry name" value="C-1-TETRAHYDROFOLATE SYNTHASE, CYTOPLASMIC-RELATED"/>
    <property type="match status" value="1"/>
</dbReference>
<dbReference type="InterPro" id="IPR000672">
    <property type="entry name" value="THF_DH/CycHdrlase"/>
</dbReference>
<keyword evidence="5 12" id="KW-0658">Purine biosynthesis</keyword>